<reference evidence="1 2" key="1">
    <citation type="submission" date="2018-10" db="EMBL/GenBank/DDBJ databases">
        <authorList>
            <person name="Chen W.-M."/>
        </authorList>
    </citation>
    <scope>NUCLEOTIDE SEQUENCE [LARGE SCALE GENOMIC DNA]</scope>
    <source>
        <strain evidence="1 2">H-5</strain>
    </source>
</reference>
<dbReference type="InterPro" id="IPR051815">
    <property type="entry name" value="Molybdate_resp_trans_reg"/>
</dbReference>
<dbReference type="EMBL" id="RJVP01000001">
    <property type="protein sequence ID" value="ROH88314.1"/>
    <property type="molecule type" value="Genomic_DNA"/>
</dbReference>
<gene>
    <name evidence="1" type="ORF">ED236_02315</name>
</gene>
<name>A0A3N0V6T0_9PROT</name>
<dbReference type="SUPFAM" id="SSF46785">
    <property type="entry name" value="Winged helix' DNA-binding domain"/>
    <property type="match status" value="1"/>
</dbReference>
<organism evidence="1 2">
    <name type="scientific">Pseudomethylobacillus aquaticus</name>
    <dbReference type="NCBI Taxonomy" id="2676064"/>
    <lineage>
        <taxon>Bacteria</taxon>
        <taxon>Pseudomonadati</taxon>
        <taxon>Pseudomonadota</taxon>
        <taxon>Betaproteobacteria</taxon>
        <taxon>Nitrosomonadales</taxon>
        <taxon>Methylophilaceae</taxon>
        <taxon>Pseudomethylobacillus</taxon>
    </lineage>
</organism>
<dbReference type="PANTHER" id="PTHR30432:SF1">
    <property type="entry name" value="DNA-BINDING TRANSCRIPTIONAL DUAL REGULATOR MODE"/>
    <property type="match status" value="1"/>
</dbReference>
<keyword evidence="2" id="KW-1185">Reference proteome</keyword>
<dbReference type="AlphaFoldDB" id="A0A3N0V6T0"/>
<evidence type="ECO:0000313" key="2">
    <source>
        <dbReference type="Proteomes" id="UP000275137"/>
    </source>
</evidence>
<protein>
    <submittedName>
        <fullName evidence="1">LysR family transcriptional regulator</fullName>
    </submittedName>
</protein>
<dbReference type="InterPro" id="IPR036388">
    <property type="entry name" value="WH-like_DNA-bd_sf"/>
</dbReference>
<dbReference type="Proteomes" id="UP000275137">
    <property type="component" value="Unassembled WGS sequence"/>
</dbReference>
<comment type="caution">
    <text evidence="1">The sequence shown here is derived from an EMBL/GenBank/DDBJ whole genome shotgun (WGS) entry which is preliminary data.</text>
</comment>
<proteinExistence type="predicted"/>
<evidence type="ECO:0000313" key="1">
    <source>
        <dbReference type="EMBL" id="ROH88314.1"/>
    </source>
</evidence>
<dbReference type="InterPro" id="IPR036390">
    <property type="entry name" value="WH_DNA-bd_sf"/>
</dbReference>
<sequence>MTANVILKVRLAHGPHTAMGPGKAELLLSIQQLGSISAAAKQLGMSYRRAWELVNTMNLCFKQPVVKTSPGGSHGGGAQVTEFGLKVLTLYQTMLHKAESAAQHELAELAESLTPAP</sequence>
<dbReference type="PANTHER" id="PTHR30432">
    <property type="entry name" value="TRANSCRIPTIONAL REGULATOR MODE"/>
    <property type="match status" value="1"/>
</dbReference>
<dbReference type="Gene3D" id="1.10.10.10">
    <property type="entry name" value="Winged helix-like DNA-binding domain superfamily/Winged helix DNA-binding domain"/>
    <property type="match status" value="1"/>
</dbReference>
<accession>A0A3N0V6T0</accession>